<dbReference type="Proteomes" id="UP000593571">
    <property type="component" value="Unassembled WGS sequence"/>
</dbReference>
<proteinExistence type="predicted"/>
<organism evidence="2 3">
    <name type="scientific">Rousettus aegyptiacus</name>
    <name type="common">Egyptian fruit bat</name>
    <name type="synonym">Pteropus aegyptiacus</name>
    <dbReference type="NCBI Taxonomy" id="9407"/>
    <lineage>
        <taxon>Eukaryota</taxon>
        <taxon>Metazoa</taxon>
        <taxon>Chordata</taxon>
        <taxon>Craniata</taxon>
        <taxon>Vertebrata</taxon>
        <taxon>Euteleostomi</taxon>
        <taxon>Mammalia</taxon>
        <taxon>Eutheria</taxon>
        <taxon>Laurasiatheria</taxon>
        <taxon>Chiroptera</taxon>
        <taxon>Yinpterochiroptera</taxon>
        <taxon>Pteropodoidea</taxon>
        <taxon>Pteropodidae</taxon>
        <taxon>Rousettinae</taxon>
        <taxon>Rousettus</taxon>
    </lineage>
</organism>
<name>A0A7J8CHM3_ROUAE</name>
<protein>
    <submittedName>
        <fullName evidence="2">Uncharacterized protein</fullName>
    </submittedName>
</protein>
<accession>A0A7J8CHM3</accession>
<evidence type="ECO:0000256" key="1">
    <source>
        <dbReference type="SAM" id="MobiDB-lite"/>
    </source>
</evidence>
<keyword evidence="3" id="KW-1185">Reference proteome</keyword>
<reference evidence="2 3" key="1">
    <citation type="journal article" date="2020" name="Nature">
        <title>Six reference-quality genomes reveal evolution of bat adaptations.</title>
        <authorList>
            <person name="Jebb D."/>
            <person name="Huang Z."/>
            <person name="Pippel M."/>
            <person name="Hughes G.M."/>
            <person name="Lavrichenko K."/>
            <person name="Devanna P."/>
            <person name="Winkler S."/>
            <person name="Jermiin L.S."/>
            <person name="Skirmuntt E.C."/>
            <person name="Katzourakis A."/>
            <person name="Burkitt-Gray L."/>
            <person name="Ray D.A."/>
            <person name="Sullivan K.A.M."/>
            <person name="Roscito J.G."/>
            <person name="Kirilenko B.M."/>
            <person name="Davalos L.M."/>
            <person name="Corthals A.P."/>
            <person name="Power M.L."/>
            <person name="Jones G."/>
            <person name="Ransome R.D."/>
            <person name="Dechmann D.K.N."/>
            <person name="Locatelli A.G."/>
            <person name="Puechmaille S.J."/>
            <person name="Fedrigo O."/>
            <person name="Jarvis E.D."/>
            <person name="Hiller M."/>
            <person name="Vernes S.C."/>
            <person name="Myers E.W."/>
            <person name="Teeling E.C."/>
        </authorList>
    </citation>
    <scope>NUCLEOTIDE SEQUENCE [LARGE SCALE GENOMIC DNA]</scope>
    <source>
        <strain evidence="2">MRouAeg1</strain>
        <tissue evidence="2">Muscle</tissue>
    </source>
</reference>
<evidence type="ECO:0000313" key="2">
    <source>
        <dbReference type="EMBL" id="KAF6410365.1"/>
    </source>
</evidence>
<dbReference type="AlphaFoldDB" id="A0A7J8CHM3"/>
<dbReference type="EMBL" id="JACASE010000014">
    <property type="protein sequence ID" value="KAF6410365.1"/>
    <property type="molecule type" value="Genomic_DNA"/>
</dbReference>
<sequence length="197" mass="21440">MGQGTRWRPEDLRAPRQHRGPALGTQEMRPPATGFLQRERRLLGQAAFPPSGFCSNNHRGDGLRTRASCIFMNPTFAQTTAPACFSVFRQNGRLSSSGLSKARADWLGLRRRRCSGWHGVRGRPRSGVCTAHLPAGGSCSDVSSEAAVGPVVDTVLLGCDLPALQRPGSFGNILNLCRFFLFLAGAPCYRFNAFLSF</sequence>
<evidence type="ECO:0000313" key="3">
    <source>
        <dbReference type="Proteomes" id="UP000593571"/>
    </source>
</evidence>
<gene>
    <name evidence="2" type="ORF">HJG63_008930</name>
</gene>
<comment type="caution">
    <text evidence="2">The sequence shown here is derived from an EMBL/GenBank/DDBJ whole genome shotgun (WGS) entry which is preliminary data.</text>
</comment>
<feature type="region of interest" description="Disordered" evidence="1">
    <location>
        <begin position="1"/>
        <end position="30"/>
    </location>
</feature>